<dbReference type="PANTHER" id="PTHR44314:SF1">
    <property type="entry name" value="CILIA- AND FLAGELLA-ASSOCIATED PROTEIN 70"/>
    <property type="match status" value="1"/>
</dbReference>
<keyword evidence="5" id="KW-0282">Flagellum</keyword>
<gene>
    <name evidence="5" type="primary">TTC18</name>
    <name evidence="5" type="ORF">HK103_001722</name>
</gene>
<dbReference type="SUPFAM" id="SSF81901">
    <property type="entry name" value="HCP-like"/>
    <property type="match status" value="1"/>
</dbReference>
<evidence type="ECO:0000313" key="5">
    <source>
        <dbReference type="EMBL" id="KAJ3259831.1"/>
    </source>
</evidence>
<reference evidence="5" key="1">
    <citation type="submission" date="2020-05" db="EMBL/GenBank/DDBJ databases">
        <title>Phylogenomic resolution of chytrid fungi.</title>
        <authorList>
            <person name="Stajich J.E."/>
            <person name="Amses K."/>
            <person name="Simmons R."/>
            <person name="Seto K."/>
            <person name="Myers J."/>
            <person name="Bonds A."/>
            <person name="Quandt C.A."/>
            <person name="Barry K."/>
            <person name="Liu P."/>
            <person name="Grigoriev I."/>
            <person name="Longcore J.E."/>
            <person name="James T.Y."/>
        </authorList>
    </citation>
    <scope>NUCLEOTIDE SEQUENCE</scope>
    <source>
        <strain evidence="5">PLAUS21</strain>
    </source>
</reference>
<dbReference type="EMBL" id="JADGKB010000015">
    <property type="protein sequence ID" value="KAJ3259831.1"/>
    <property type="molecule type" value="Genomic_DNA"/>
</dbReference>
<feature type="region of interest" description="Disordered" evidence="4">
    <location>
        <begin position="47"/>
        <end position="76"/>
    </location>
</feature>
<comment type="caution">
    <text evidence="5">The sequence shown here is derived from an EMBL/GenBank/DDBJ whole genome shotgun (WGS) entry which is preliminary data.</text>
</comment>
<dbReference type="GO" id="GO:0070062">
    <property type="term" value="C:extracellular exosome"/>
    <property type="evidence" value="ECO:0007669"/>
    <property type="project" value="TreeGrafter"/>
</dbReference>
<keyword evidence="5" id="KW-0966">Cell projection</keyword>
<evidence type="ECO:0000313" key="6">
    <source>
        <dbReference type="Proteomes" id="UP001210925"/>
    </source>
</evidence>
<feature type="repeat" description="TPR" evidence="3">
    <location>
        <begin position="547"/>
        <end position="580"/>
    </location>
</feature>
<dbReference type="GO" id="GO:0060271">
    <property type="term" value="P:cilium assembly"/>
    <property type="evidence" value="ECO:0007669"/>
    <property type="project" value="TreeGrafter"/>
</dbReference>
<proteinExistence type="predicted"/>
<evidence type="ECO:0000256" key="1">
    <source>
        <dbReference type="ARBA" id="ARBA00022737"/>
    </source>
</evidence>
<dbReference type="SMART" id="SM00028">
    <property type="entry name" value="TPR"/>
    <property type="match status" value="7"/>
</dbReference>
<keyword evidence="6" id="KW-1185">Reference proteome</keyword>
<dbReference type="Gene3D" id="1.25.40.10">
    <property type="entry name" value="Tetratricopeptide repeat domain"/>
    <property type="match status" value="2"/>
</dbReference>
<keyword evidence="1" id="KW-0677">Repeat</keyword>
<keyword evidence="2 3" id="KW-0802">TPR repeat</keyword>
<dbReference type="PROSITE" id="PS50005">
    <property type="entry name" value="TPR"/>
    <property type="match status" value="1"/>
</dbReference>
<dbReference type="GO" id="GO:0031514">
    <property type="term" value="C:motile cilium"/>
    <property type="evidence" value="ECO:0007669"/>
    <property type="project" value="TreeGrafter"/>
</dbReference>
<dbReference type="Proteomes" id="UP001210925">
    <property type="component" value="Unassembled WGS sequence"/>
</dbReference>
<name>A0AAD5Y723_9FUNG</name>
<dbReference type="AlphaFoldDB" id="A0AAD5Y723"/>
<protein>
    <submittedName>
        <fullName evidence="5">Cilia- and flagella-associated protein 70</fullName>
    </submittedName>
</protein>
<dbReference type="InterPro" id="IPR019734">
    <property type="entry name" value="TPR_rpt"/>
</dbReference>
<organism evidence="5 6">
    <name type="scientific">Boothiomyces macroporosus</name>
    <dbReference type="NCBI Taxonomy" id="261099"/>
    <lineage>
        <taxon>Eukaryota</taxon>
        <taxon>Fungi</taxon>
        <taxon>Fungi incertae sedis</taxon>
        <taxon>Chytridiomycota</taxon>
        <taxon>Chytridiomycota incertae sedis</taxon>
        <taxon>Chytridiomycetes</taxon>
        <taxon>Rhizophydiales</taxon>
        <taxon>Terramycetaceae</taxon>
        <taxon>Boothiomyces</taxon>
    </lineage>
</organism>
<evidence type="ECO:0000256" key="3">
    <source>
        <dbReference type="PROSITE-ProRule" id="PRU00339"/>
    </source>
</evidence>
<accession>A0AAD5Y723</accession>
<dbReference type="PANTHER" id="PTHR44314">
    <property type="entry name" value="CILIA- AND FLAGELLA-ASSOCIATED PROTEIN 70"/>
    <property type="match status" value="1"/>
</dbReference>
<dbReference type="InterPro" id="IPR052628">
    <property type="entry name" value="CFAP70"/>
</dbReference>
<keyword evidence="5" id="KW-0969">Cilium</keyword>
<dbReference type="GO" id="GO:0003341">
    <property type="term" value="P:cilium movement"/>
    <property type="evidence" value="ECO:0007669"/>
    <property type="project" value="TreeGrafter"/>
</dbReference>
<evidence type="ECO:0000256" key="2">
    <source>
        <dbReference type="ARBA" id="ARBA00022803"/>
    </source>
</evidence>
<sequence length="798" mass="90659">MNLKIPLENEGHRIVSIPNGLLHGVDDAGPSDVCLNAPQGIPISELKAADGSNGKSLNHSPSVVGDDPALPTTADRSEKEIKKIKWDSNLVLWFSPGVVAKLRECAQRKFHLDIELVRVLQQKYAGATDNHSHKIKAKGSLDLGLALNPSIIGIRGRFNLELADSHGEIQGSAGPENKSKKGVQVDIYKAVGSAISLSLIFSVPLINKQRLQEITKSVHDFIPKRKVKPEFQFEKRSIQAENDYKAKVNEVVLQLVNEYKHVLQMESELPGNEQKILTLETQSPEDEKLRKKLFLYHLNKSGAYFSFKEQLKASVVKVVRERFRQKSPFTSQSEMQLFMSEIYVYFIEQMHVVINKIFMEKEVQKNDTNELKRLEITSLKQFAEEAERSNKISLSAHYYQERIAKYEDNLSCWFDYGTFCMRNQMLAKGEECFREIIARNSKHIPALIAIAMNSMASDNLEQARVFIHSALQIKPESGMLNILMAIFYEMTNEELEAEKYFNAAKLAQDKGSMKPTLELAEFAIQINCAFLADRVLAQEVIQNGLNFYPYLLLSQLEIQRYNYSQAENYLKDALKIDPSNLNFIQNKVNETRVAFETVLSIIKEIPQLDLIYIRLGTLYLRMAFKNLTDENSLFGLLCNETEEFDENLARISKSMYLKACEIQGTCQSWLGAGQACFALKEYEQAEDAFSEANIINHRDSEVWAHLAVLSLKLKRIIEANLAISQALRLGIRDQEILKTCGVAFWENSQPRAAVELFKLALQQAPHDIKLREMFSLALKESSTVMEEKELLPENTVAI</sequence>
<dbReference type="InterPro" id="IPR011990">
    <property type="entry name" value="TPR-like_helical_dom_sf"/>
</dbReference>
<evidence type="ECO:0000256" key="4">
    <source>
        <dbReference type="SAM" id="MobiDB-lite"/>
    </source>
</evidence>